<name>A0A9K3J9J8_HELAN</name>
<reference evidence="1" key="2">
    <citation type="submission" date="2020-06" db="EMBL/GenBank/DDBJ databases">
        <title>Helianthus annuus Genome sequencing and assembly Release 2.</title>
        <authorList>
            <person name="Gouzy J."/>
            <person name="Langlade N."/>
            <person name="Munos S."/>
        </authorList>
    </citation>
    <scope>NUCLEOTIDE SEQUENCE</scope>
    <source>
        <tissue evidence="1">Leaves</tissue>
    </source>
</reference>
<protein>
    <submittedName>
        <fullName evidence="1">Uncharacterized protein</fullName>
    </submittedName>
</protein>
<organism evidence="1 2">
    <name type="scientific">Helianthus annuus</name>
    <name type="common">Common sunflower</name>
    <dbReference type="NCBI Taxonomy" id="4232"/>
    <lineage>
        <taxon>Eukaryota</taxon>
        <taxon>Viridiplantae</taxon>
        <taxon>Streptophyta</taxon>
        <taxon>Embryophyta</taxon>
        <taxon>Tracheophyta</taxon>
        <taxon>Spermatophyta</taxon>
        <taxon>Magnoliopsida</taxon>
        <taxon>eudicotyledons</taxon>
        <taxon>Gunneridae</taxon>
        <taxon>Pentapetalae</taxon>
        <taxon>asterids</taxon>
        <taxon>campanulids</taxon>
        <taxon>Asterales</taxon>
        <taxon>Asteraceae</taxon>
        <taxon>Asteroideae</taxon>
        <taxon>Heliantheae alliance</taxon>
        <taxon>Heliantheae</taxon>
        <taxon>Helianthus</taxon>
    </lineage>
</organism>
<dbReference type="EMBL" id="MNCJ02000319">
    <property type="protein sequence ID" value="KAF5810295.1"/>
    <property type="molecule type" value="Genomic_DNA"/>
</dbReference>
<evidence type="ECO:0000313" key="1">
    <source>
        <dbReference type="EMBL" id="KAF5810295.1"/>
    </source>
</evidence>
<gene>
    <name evidence="1" type="ORF">HanXRQr2_Chr04g0167751</name>
</gene>
<accession>A0A9K3J9J8</accession>
<comment type="caution">
    <text evidence="1">The sequence shown here is derived from an EMBL/GenBank/DDBJ whole genome shotgun (WGS) entry which is preliminary data.</text>
</comment>
<evidence type="ECO:0000313" key="2">
    <source>
        <dbReference type="Proteomes" id="UP000215914"/>
    </source>
</evidence>
<dbReference type="Proteomes" id="UP000215914">
    <property type="component" value="Unassembled WGS sequence"/>
</dbReference>
<dbReference type="Gramene" id="mRNA:HanXRQr2_Chr04g0167751">
    <property type="protein sequence ID" value="mRNA:HanXRQr2_Chr04g0167751"/>
    <property type="gene ID" value="HanXRQr2_Chr04g0167751"/>
</dbReference>
<sequence>MGSGNGNRPAARITIEDDHCVILDVYDIDHLLQSTWPQDGG</sequence>
<proteinExistence type="predicted"/>
<reference evidence="1" key="1">
    <citation type="journal article" date="2017" name="Nature">
        <title>The sunflower genome provides insights into oil metabolism, flowering and Asterid evolution.</title>
        <authorList>
            <person name="Badouin H."/>
            <person name="Gouzy J."/>
            <person name="Grassa C.J."/>
            <person name="Murat F."/>
            <person name="Staton S.E."/>
            <person name="Cottret L."/>
            <person name="Lelandais-Briere C."/>
            <person name="Owens G.L."/>
            <person name="Carrere S."/>
            <person name="Mayjonade B."/>
            <person name="Legrand L."/>
            <person name="Gill N."/>
            <person name="Kane N.C."/>
            <person name="Bowers J.E."/>
            <person name="Hubner S."/>
            <person name="Bellec A."/>
            <person name="Berard A."/>
            <person name="Berges H."/>
            <person name="Blanchet N."/>
            <person name="Boniface M.C."/>
            <person name="Brunel D."/>
            <person name="Catrice O."/>
            <person name="Chaidir N."/>
            <person name="Claudel C."/>
            <person name="Donnadieu C."/>
            <person name="Faraut T."/>
            <person name="Fievet G."/>
            <person name="Helmstetter N."/>
            <person name="King M."/>
            <person name="Knapp S.J."/>
            <person name="Lai Z."/>
            <person name="Le Paslier M.C."/>
            <person name="Lippi Y."/>
            <person name="Lorenzon L."/>
            <person name="Mandel J.R."/>
            <person name="Marage G."/>
            <person name="Marchand G."/>
            <person name="Marquand E."/>
            <person name="Bret-Mestries E."/>
            <person name="Morien E."/>
            <person name="Nambeesan S."/>
            <person name="Nguyen T."/>
            <person name="Pegot-Espagnet P."/>
            <person name="Pouilly N."/>
            <person name="Raftis F."/>
            <person name="Sallet E."/>
            <person name="Schiex T."/>
            <person name="Thomas J."/>
            <person name="Vandecasteele C."/>
            <person name="Vares D."/>
            <person name="Vear F."/>
            <person name="Vautrin S."/>
            <person name="Crespi M."/>
            <person name="Mangin B."/>
            <person name="Burke J.M."/>
            <person name="Salse J."/>
            <person name="Munos S."/>
            <person name="Vincourt P."/>
            <person name="Rieseberg L.H."/>
            <person name="Langlade N.B."/>
        </authorList>
    </citation>
    <scope>NUCLEOTIDE SEQUENCE</scope>
    <source>
        <tissue evidence="1">Leaves</tissue>
    </source>
</reference>
<keyword evidence="2" id="KW-1185">Reference proteome</keyword>
<dbReference type="AlphaFoldDB" id="A0A9K3J9J8"/>